<dbReference type="Pfam" id="PF18603">
    <property type="entry name" value="LAL_C2"/>
    <property type="match status" value="1"/>
</dbReference>
<keyword evidence="3 4" id="KW-0067">ATP-binding</keyword>
<dbReference type="Gene3D" id="3.30.470.20">
    <property type="entry name" value="ATP-grasp fold, B domain"/>
    <property type="match status" value="1"/>
</dbReference>
<protein>
    <submittedName>
        <fullName evidence="6">ATP-grasp domain-containing protein</fullName>
    </submittedName>
</protein>
<evidence type="ECO:0000256" key="4">
    <source>
        <dbReference type="PROSITE-ProRule" id="PRU00409"/>
    </source>
</evidence>
<dbReference type="InterPro" id="IPR011761">
    <property type="entry name" value="ATP-grasp"/>
</dbReference>
<feature type="domain" description="ATP-grasp" evidence="5">
    <location>
        <begin position="112"/>
        <end position="314"/>
    </location>
</feature>
<dbReference type="SUPFAM" id="SSF56059">
    <property type="entry name" value="Glutathione synthetase ATP-binding domain-like"/>
    <property type="match status" value="1"/>
</dbReference>
<evidence type="ECO:0000256" key="2">
    <source>
        <dbReference type="ARBA" id="ARBA00022741"/>
    </source>
</evidence>
<dbReference type="PROSITE" id="PS50975">
    <property type="entry name" value="ATP_GRASP"/>
    <property type="match status" value="1"/>
</dbReference>
<evidence type="ECO:0000259" key="5">
    <source>
        <dbReference type="PROSITE" id="PS50975"/>
    </source>
</evidence>
<evidence type="ECO:0000256" key="3">
    <source>
        <dbReference type="ARBA" id="ARBA00022840"/>
    </source>
</evidence>
<name>A0ABV4Q6Q9_9ACTN</name>
<keyword evidence="7" id="KW-1185">Reference proteome</keyword>
<proteinExistence type="predicted"/>
<organism evidence="6 7">
    <name type="scientific">Actinomadura monticuli</name>
    <dbReference type="NCBI Taxonomy" id="3097367"/>
    <lineage>
        <taxon>Bacteria</taxon>
        <taxon>Bacillati</taxon>
        <taxon>Actinomycetota</taxon>
        <taxon>Actinomycetes</taxon>
        <taxon>Streptosporangiales</taxon>
        <taxon>Thermomonosporaceae</taxon>
        <taxon>Actinomadura</taxon>
    </lineage>
</organism>
<evidence type="ECO:0000313" key="7">
    <source>
        <dbReference type="Proteomes" id="UP001569963"/>
    </source>
</evidence>
<dbReference type="InterPro" id="IPR052032">
    <property type="entry name" value="ATP-dep_AA_Ligase"/>
</dbReference>
<comment type="caution">
    <text evidence="6">The sequence shown here is derived from an EMBL/GenBank/DDBJ whole genome shotgun (WGS) entry which is preliminary data.</text>
</comment>
<evidence type="ECO:0000313" key="6">
    <source>
        <dbReference type="EMBL" id="MFA1538204.1"/>
    </source>
</evidence>
<dbReference type="InterPro" id="IPR040570">
    <property type="entry name" value="LAL_C2"/>
</dbReference>
<evidence type="ECO:0000256" key="1">
    <source>
        <dbReference type="ARBA" id="ARBA00022598"/>
    </source>
</evidence>
<keyword evidence="2 4" id="KW-0547">Nucleotide-binding</keyword>
<dbReference type="Pfam" id="PF13535">
    <property type="entry name" value="ATP-grasp_4"/>
    <property type="match status" value="1"/>
</dbReference>
<reference evidence="6 7" key="1">
    <citation type="submission" date="2023-11" db="EMBL/GenBank/DDBJ databases">
        <title>Actinomadura monticuli sp. nov., isolated from volcanic ash.</title>
        <authorList>
            <person name="Lee S.D."/>
            <person name="Yang H."/>
            <person name="Kim I.S."/>
        </authorList>
    </citation>
    <scope>NUCLEOTIDE SEQUENCE [LARGE SCALE GENOMIC DNA]</scope>
    <source>
        <strain evidence="6 7">DLS-62</strain>
    </source>
</reference>
<dbReference type="EMBL" id="JAXCEI010000002">
    <property type="protein sequence ID" value="MFA1538204.1"/>
    <property type="molecule type" value="Genomic_DNA"/>
</dbReference>
<dbReference type="RefSeq" id="WP_371947544.1">
    <property type="nucleotide sequence ID" value="NZ_JAXCEI010000002.1"/>
</dbReference>
<keyword evidence="1" id="KW-0436">Ligase</keyword>
<accession>A0ABV4Q6Q9</accession>
<dbReference type="Proteomes" id="UP001569963">
    <property type="component" value="Unassembled WGS sequence"/>
</dbReference>
<gene>
    <name evidence="6" type="ORF">SM611_04615</name>
</gene>
<dbReference type="PANTHER" id="PTHR43585">
    <property type="entry name" value="FUMIPYRROLE BIOSYNTHESIS PROTEIN C"/>
    <property type="match status" value="1"/>
</dbReference>
<sequence>MMPGKGEPPKVGVLYDAGSAGPVEIFAACRGLCEPVFIRNGAEGARLGRSALDITGLGPDAAAAAVRAAGIGHLITFSERQLMATAEIAERTGIGFLSSDTALLCQDKAAQRRALADRGVDMTRTRALRDPGDLADALTEIGLPAVIKPRQGMSSAYTVRVDTLSEAREWLKGWVARSPGTVRELVVEEMLQGDSGQAGPEWGDYVSVESIVDGAEVHHVCVTGKFPLAEPFRETGLVYPSTIDAALHARVCDLAGAAVRALGIDRGATHTEVKLTAEGPRIIEVNGRLGGYIADSLRHAAGFDLIAAAIRSALGLPLDRSVPEPRQVGYKYQFQPPRTASRVTEMRGAETLEQIPGVRRFELSSPPGSPVDWSRGSGGHVGIIHGEAADHDGVLAAIQAATTALEITYE</sequence>
<dbReference type="PANTHER" id="PTHR43585:SF2">
    <property type="entry name" value="ATP-GRASP ENZYME FSQD"/>
    <property type="match status" value="1"/>
</dbReference>